<accession>A0A8S9I3Q1</accession>
<gene>
    <name evidence="2" type="ORF">F2Q68_00009503</name>
    <name evidence="1" type="ORF">F2Q70_00016545</name>
</gene>
<sequence>METPLRCLGKREMCHELRFQRTRWVSIKVFIAAISEPRSFNGTEAEPLVIKIDGYDEDEISLTGAITCDRGGNKAERALAGGDKGEDTKYVRVFGDQTRYLNNNEHFRSKTVGELSVYSSVLSVQGEGGCGVAGVDPVMIL</sequence>
<protein>
    <submittedName>
        <fullName evidence="1">Uncharacterized protein</fullName>
    </submittedName>
</protein>
<evidence type="ECO:0000313" key="1">
    <source>
        <dbReference type="EMBL" id="KAF2564248.1"/>
    </source>
</evidence>
<organism evidence="1">
    <name type="scientific">Brassica cretica</name>
    <name type="common">Mustard</name>
    <dbReference type="NCBI Taxonomy" id="69181"/>
    <lineage>
        <taxon>Eukaryota</taxon>
        <taxon>Viridiplantae</taxon>
        <taxon>Streptophyta</taxon>
        <taxon>Embryophyta</taxon>
        <taxon>Tracheophyta</taxon>
        <taxon>Spermatophyta</taxon>
        <taxon>Magnoliopsida</taxon>
        <taxon>eudicotyledons</taxon>
        <taxon>Gunneridae</taxon>
        <taxon>Pentapetalae</taxon>
        <taxon>rosids</taxon>
        <taxon>malvids</taxon>
        <taxon>Brassicales</taxon>
        <taxon>Brassicaceae</taxon>
        <taxon>Brassiceae</taxon>
        <taxon>Brassica</taxon>
    </lineage>
</organism>
<reference evidence="1" key="1">
    <citation type="submission" date="2019-12" db="EMBL/GenBank/DDBJ databases">
        <title>Genome sequencing and annotation of Brassica cretica.</title>
        <authorList>
            <person name="Studholme D.J."/>
            <person name="Sarris P.F."/>
        </authorList>
    </citation>
    <scope>NUCLEOTIDE SEQUENCE</scope>
    <source>
        <strain evidence="2">PFS-001/15</strain>
        <strain evidence="1">PFS-102/07</strain>
        <tissue evidence="1">Leaf</tissue>
    </source>
</reference>
<dbReference type="Proteomes" id="UP000712281">
    <property type="component" value="Unassembled WGS sequence"/>
</dbReference>
<dbReference type="EMBL" id="QGKY02001250">
    <property type="protein sequence ID" value="KAF2564248.1"/>
    <property type="molecule type" value="Genomic_DNA"/>
</dbReference>
<comment type="caution">
    <text evidence="1">The sequence shown here is derived from an EMBL/GenBank/DDBJ whole genome shotgun (WGS) entry which is preliminary data.</text>
</comment>
<dbReference type="EMBL" id="QGKW02000717">
    <property type="protein sequence ID" value="KAF2597145.1"/>
    <property type="molecule type" value="Genomic_DNA"/>
</dbReference>
<name>A0A8S9I3Q1_BRACR</name>
<proteinExistence type="predicted"/>
<evidence type="ECO:0000313" key="2">
    <source>
        <dbReference type="EMBL" id="KAF2597145.1"/>
    </source>
</evidence>
<dbReference type="AlphaFoldDB" id="A0A8S9I3Q1"/>